<dbReference type="EMBL" id="JAQZSM010000009">
    <property type="protein sequence ID" value="MDD7971754.1"/>
    <property type="molecule type" value="Genomic_DNA"/>
</dbReference>
<sequence length="168" mass="18075">MTLASTSALWFLPFIAPISLWVAWSDMKWMKIHNKAVLILLGIYLIVGLIALPLQTWAWGWANFAAVLGVGFVLNGVGLLGAGDAKFAAAMAPFIALGDLSLFLTLLGVVVIISFAVHRVLRRTPLALHLAPDWESWHRREFPLGLALGPALLFYIALAACLGNGSAA</sequence>
<proteinExistence type="predicted"/>
<dbReference type="Pfam" id="PF01478">
    <property type="entry name" value="Peptidase_A24"/>
    <property type="match status" value="1"/>
</dbReference>
<evidence type="ECO:0000259" key="2">
    <source>
        <dbReference type="Pfam" id="PF01478"/>
    </source>
</evidence>
<dbReference type="EC" id="3.4.23.43" evidence="3"/>
<keyword evidence="1" id="KW-0472">Membrane</keyword>
<accession>A0ABT5T9J8</accession>
<keyword evidence="3" id="KW-0378">Hydrolase</keyword>
<reference evidence="3" key="1">
    <citation type="submission" date="2023-02" db="EMBL/GenBank/DDBJ databases">
        <title>Description of Roseinatronobacter alkalisoli sp. nov., an alkaliphilic bacerium isolated from soda soil.</title>
        <authorList>
            <person name="Wei W."/>
        </authorList>
    </citation>
    <scope>NUCLEOTIDE SEQUENCE</scope>
    <source>
        <strain evidence="3">HJB301</strain>
    </source>
</reference>
<gene>
    <name evidence="3" type="ORF">PUT78_11635</name>
</gene>
<protein>
    <submittedName>
        <fullName evidence="3">Prepilin peptidase</fullName>
        <ecNumber evidence="3">3.4.23.43</ecNumber>
    </submittedName>
</protein>
<evidence type="ECO:0000313" key="3">
    <source>
        <dbReference type="EMBL" id="MDD7971754.1"/>
    </source>
</evidence>
<organism evidence="3 4">
    <name type="scientific">Roseinatronobacter alkalisoli</name>
    <dbReference type="NCBI Taxonomy" id="3028235"/>
    <lineage>
        <taxon>Bacteria</taxon>
        <taxon>Pseudomonadati</taxon>
        <taxon>Pseudomonadota</taxon>
        <taxon>Alphaproteobacteria</taxon>
        <taxon>Rhodobacterales</taxon>
        <taxon>Paracoccaceae</taxon>
        <taxon>Roseinatronobacter</taxon>
    </lineage>
</organism>
<dbReference type="Gene3D" id="1.20.120.1220">
    <property type="match status" value="1"/>
</dbReference>
<feature type="transmembrane region" description="Helical" evidence="1">
    <location>
        <begin position="36"/>
        <end position="54"/>
    </location>
</feature>
<dbReference type="RefSeq" id="WP_274352431.1">
    <property type="nucleotide sequence ID" value="NZ_JAQZSM010000009.1"/>
</dbReference>
<keyword evidence="1" id="KW-1133">Transmembrane helix</keyword>
<feature type="transmembrane region" description="Helical" evidence="1">
    <location>
        <begin position="60"/>
        <end position="82"/>
    </location>
</feature>
<comment type="caution">
    <text evidence="3">The sequence shown here is derived from an EMBL/GenBank/DDBJ whole genome shotgun (WGS) entry which is preliminary data.</text>
</comment>
<evidence type="ECO:0000313" key="4">
    <source>
        <dbReference type="Proteomes" id="UP001431784"/>
    </source>
</evidence>
<keyword evidence="1" id="KW-0812">Transmembrane</keyword>
<feature type="transmembrane region" description="Helical" evidence="1">
    <location>
        <begin position="94"/>
        <end position="117"/>
    </location>
</feature>
<dbReference type="GO" id="GO:0004190">
    <property type="term" value="F:aspartic-type endopeptidase activity"/>
    <property type="evidence" value="ECO:0007669"/>
    <property type="project" value="UniProtKB-EC"/>
</dbReference>
<keyword evidence="4" id="KW-1185">Reference proteome</keyword>
<name>A0ABT5T9J8_9RHOB</name>
<dbReference type="Proteomes" id="UP001431784">
    <property type="component" value="Unassembled WGS sequence"/>
</dbReference>
<feature type="domain" description="Prepilin type IV endopeptidase peptidase" evidence="2">
    <location>
        <begin position="15"/>
        <end position="113"/>
    </location>
</feature>
<dbReference type="InterPro" id="IPR000045">
    <property type="entry name" value="Prepilin_IV_endopep_pep"/>
</dbReference>
<evidence type="ECO:0000256" key="1">
    <source>
        <dbReference type="SAM" id="Phobius"/>
    </source>
</evidence>
<feature type="transmembrane region" description="Helical" evidence="1">
    <location>
        <begin position="6"/>
        <end position="24"/>
    </location>
</feature>
<feature type="transmembrane region" description="Helical" evidence="1">
    <location>
        <begin position="142"/>
        <end position="162"/>
    </location>
</feature>